<feature type="transmembrane region" description="Helical" evidence="6">
    <location>
        <begin position="12"/>
        <end position="30"/>
    </location>
</feature>
<proteinExistence type="inferred from homology"/>
<evidence type="ECO:0000256" key="4">
    <source>
        <dbReference type="ARBA" id="ARBA00022989"/>
    </source>
</evidence>
<dbReference type="Gene3D" id="1.10.1450.10">
    <property type="entry name" value="Tetraspanin"/>
    <property type="match status" value="1"/>
</dbReference>
<dbReference type="PIRSF" id="PIRSF002419">
    <property type="entry name" value="Tetraspanin"/>
    <property type="match status" value="1"/>
</dbReference>
<feature type="transmembrane region" description="Helical" evidence="6">
    <location>
        <begin position="84"/>
        <end position="106"/>
    </location>
</feature>
<dbReference type="InterPro" id="IPR000301">
    <property type="entry name" value="Tetraspanin_animals"/>
</dbReference>
<dbReference type="Proteomes" id="UP001642540">
    <property type="component" value="Unassembled WGS sequence"/>
</dbReference>
<evidence type="ECO:0000256" key="2">
    <source>
        <dbReference type="ARBA" id="ARBA00006840"/>
    </source>
</evidence>
<dbReference type="PANTHER" id="PTHR19282">
    <property type="entry name" value="TETRASPANIN"/>
    <property type="match status" value="1"/>
</dbReference>
<keyword evidence="3 6" id="KW-0812">Transmembrane</keyword>
<gene>
    <name evidence="7" type="ORF">ODALV1_LOCUS29476</name>
</gene>
<comment type="similarity">
    <text evidence="2 6">Belongs to the tetraspanin (TM4SF) family.</text>
</comment>
<evidence type="ECO:0000256" key="5">
    <source>
        <dbReference type="ARBA" id="ARBA00023136"/>
    </source>
</evidence>
<accession>A0ABP1S528</accession>
<evidence type="ECO:0000313" key="7">
    <source>
        <dbReference type="EMBL" id="CAL8143338.1"/>
    </source>
</evidence>
<dbReference type="EMBL" id="CAXLJM020000154">
    <property type="protein sequence ID" value="CAL8143338.1"/>
    <property type="molecule type" value="Genomic_DNA"/>
</dbReference>
<comment type="subcellular location">
    <subcellularLocation>
        <location evidence="1 6">Membrane</location>
        <topology evidence="1 6">Multi-pass membrane protein</topology>
    </subcellularLocation>
</comment>
<evidence type="ECO:0000256" key="6">
    <source>
        <dbReference type="RuleBase" id="RU361218"/>
    </source>
</evidence>
<sequence length="272" mass="30763">METEPNKKCFGGCNVFIGLVAGLAFIGAALNAEHGISKYFAAILHREESTIVVTDNYIFLFAGIFMISTGILGFYGAHMGNRYLLSLYAFVMVLTLIVQLAAVIVFTKYDYRDIVRQATNRSLNNYYDLDSASYNESHQFWDYLQPNLECCGIDNYTDWMNASQAPAISFIPESCCKPSLDHDDDVTNCTRFITNGNVEDAALVEKFIYVNGCIDEYFGYYAVDLLGFYAIFLLFFQIFAIGYACVLIIGTRAGYRRLDPQIYQGSQPQWEF</sequence>
<evidence type="ECO:0000256" key="3">
    <source>
        <dbReference type="ARBA" id="ARBA00022692"/>
    </source>
</evidence>
<dbReference type="SUPFAM" id="SSF48652">
    <property type="entry name" value="Tetraspanin"/>
    <property type="match status" value="1"/>
</dbReference>
<dbReference type="InterPro" id="IPR008952">
    <property type="entry name" value="Tetraspanin_EC2_sf"/>
</dbReference>
<keyword evidence="8" id="KW-1185">Reference proteome</keyword>
<evidence type="ECO:0000256" key="1">
    <source>
        <dbReference type="ARBA" id="ARBA00004141"/>
    </source>
</evidence>
<feature type="transmembrane region" description="Helical" evidence="6">
    <location>
        <begin position="57"/>
        <end position="77"/>
    </location>
</feature>
<keyword evidence="4 6" id="KW-1133">Transmembrane helix</keyword>
<feature type="transmembrane region" description="Helical" evidence="6">
    <location>
        <begin position="226"/>
        <end position="249"/>
    </location>
</feature>
<comment type="caution">
    <text evidence="7">The sequence shown here is derived from an EMBL/GenBank/DDBJ whole genome shotgun (WGS) entry which is preliminary data.</text>
</comment>
<keyword evidence="5 6" id="KW-0472">Membrane</keyword>
<dbReference type="InterPro" id="IPR018499">
    <property type="entry name" value="Tetraspanin/Peripherin"/>
</dbReference>
<dbReference type="Pfam" id="PF00335">
    <property type="entry name" value="Tetraspanin"/>
    <property type="match status" value="1"/>
</dbReference>
<dbReference type="PANTHER" id="PTHR19282:SF452">
    <property type="entry name" value="LD03691P"/>
    <property type="match status" value="1"/>
</dbReference>
<organism evidence="7 8">
    <name type="scientific">Orchesella dallaii</name>
    <dbReference type="NCBI Taxonomy" id="48710"/>
    <lineage>
        <taxon>Eukaryota</taxon>
        <taxon>Metazoa</taxon>
        <taxon>Ecdysozoa</taxon>
        <taxon>Arthropoda</taxon>
        <taxon>Hexapoda</taxon>
        <taxon>Collembola</taxon>
        <taxon>Entomobryomorpha</taxon>
        <taxon>Entomobryoidea</taxon>
        <taxon>Orchesellidae</taxon>
        <taxon>Orchesellinae</taxon>
        <taxon>Orchesella</taxon>
    </lineage>
</organism>
<dbReference type="PRINTS" id="PR00259">
    <property type="entry name" value="TMFOUR"/>
</dbReference>
<protein>
    <recommendedName>
        <fullName evidence="6">Tetraspanin</fullName>
    </recommendedName>
</protein>
<reference evidence="7 8" key="1">
    <citation type="submission" date="2024-08" db="EMBL/GenBank/DDBJ databases">
        <authorList>
            <person name="Cucini C."/>
            <person name="Frati F."/>
        </authorList>
    </citation>
    <scope>NUCLEOTIDE SEQUENCE [LARGE SCALE GENOMIC DNA]</scope>
</reference>
<name>A0ABP1S528_9HEXA</name>
<evidence type="ECO:0000313" key="8">
    <source>
        <dbReference type="Proteomes" id="UP001642540"/>
    </source>
</evidence>